<evidence type="ECO:0000313" key="3">
    <source>
        <dbReference type="Proteomes" id="UP001367508"/>
    </source>
</evidence>
<reference evidence="2 3" key="1">
    <citation type="submission" date="2024-01" db="EMBL/GenBank/DDBJ databases">
        <title>The genomes of 5 underutilized Papilionoideae crops provide insights into root nodulation and disease resistanc.</title>
        <authorList>
            <person name="Jiang F."/>
        </authorList>
    </citation>
    <scope>NUCLEOTIDE SEQUENCE [LARGE SCALE GENOMIC DNA]</scope>
    <source>
        <strain evidence="2">LVBAO_FW01</strain>
        <tissue evidence="2">Leaves</tissue>
    </source>
</reference>
<dbReference type="AlphaFoldDB" id="A0AAN9R7S6"/>
<protein>
    <submittedName>
        <fullName evidence="2">Uncharacterized protein</fullName>
    </submittedName>
</protein>
<feature type="compositionally biased region" description="Basic and acidic residues" evidence="1">
    <location>
        <begin position="12"/>
        <end position="22"/>
    </location>
</feature>
<feature type="region of interest" description="Disordered" evidence="1">
    <location>
        <begin position="1"/>
        <end position="24"/>
    </location>
</feature>
<sequence>MHDTILGVGRATSKDQRRKERQGYAPCAEVKASQLVRVHPEKVAAAMSSCHPRSVLLSLQKEPFQVPKLRLIQDHVYVEHVQSLDMG</sequence>
<evidence type="ECO:0000313" key="2">
    <source>
        <dbReference type="EMBL" id="KAK7361009.1"/>
    </source>
</evidence>
<gene>
    <name evidence="2" type="ORF">VNO77_03032</name>
</gene>
<keyword evidence="3" id="KW-1185">Reference proteome</keyword>
<accession>A0AAN9R7S6</accession>
<name>A0AAN9R7S6_CANGL</name>
<evidence type="ECO:0000256" key="1">
    <source>
        <dbReference type="SAM" id="MobiDB-lite"/>
    </source>
</evidence>
<dbReference type="EMBL" id="JAYMYQ010000001">
    <property type="protein sequence ID" value="KAK7361009.1"/>
    <property type="molecule type" value="Genomic_DNA"/>
</dbReference>
<dbReference type="Proteomes" id="UP001367508">
    <property type="component" value="Unassembled WGS sequence"/>
</dbReference>
<organism evidence="2 3">
    <name type="scientific">Canavalia gladiata</name>
    <name type="common">Sword bean</name>
    <name type="synonym">Dolichos gladiatus</name>
    <dbReference type="NCBI Taxonomy" id="3824"/>
    <lineage>
        <taxon>Eukaryota</taxon>
        <taxon>Viridiplantae</taxon>
        <taxon>Streptophyta</taxon>
        <taxon>Embryophyta</taxon>
        <taxon>Tracheophyta</taxon>
        <taxon>Spermatophyta</taxon>
        <taxon>Magnoliopsida</taxon>
        <taxon>eudicotyledons</taxon>
        <taxon>Gunneridae</taxon>
        <taxon>Pentapetalae</taxon>
        <taxon>rosids</taxon>
        <taxon>fabids</taxon>
        <taxon>Fabales</taxon>
        <taxon>Fabaceae</taxon>
        <taxon>Papilionoideae</taxon>
        <taxon>50 kb inversion clade</taxon>
        <taxon>NPAAA clade</taxon>
        <taxon>indigoferoid/millettioid clade</taxon>
        <taxon>Phaseoleae</taxon>
        <taxon>Canavalia</taxon>
    </lineage>
</organism>
<comment type="caution">
    <text evidence="2">The sequence shown here is derived from an EMBL/GenBank/DDBJ whole genome shotgun (WGS) entry which is preliminary data.</text>
</comment>
<proteinExistence type="predicted"/>